<reference evidence="3" key="1">
    <citation type="journal article" date="2011" name="Environ. Microbiol.">
        <title>A blueprint of ectoine metabolism from the genome of the industrial producer Halomonas elongata DSM 2581(T).</title>
        <authorList>
            <person name="Schwibbert K."/>
            <person name="Marin-Sanguino A."/>
            <person name="Bagyan I."/>
            <person name="Heidrich G."/>
            <person name="Lentzen G."/>
            <person name="Seitz H."/>
            <person name="Rampp M."/>
            <person name="Schuster S.C."/>
            <person name="Klenk H.P."/>
            <person name="Pfeiffer F."/>
            <person name="Oesterhelt D."/>
            <person name="Kunte H.J."/>
        </authorList>
    </citation>
    <scope>NUCLEOTIDE SEQUENCE [LARGE SCALE GENOMIC DNA]</scope>
    <source>
        <strain evidence="3">ATCC 33173 / DSM 2581 / NBRC 15536 / NCIMB 2198 / 1H9</strain>
    </source>
</reference>
<evidence type="ECO:0000313" key="2">
    <source>
        <dbReference type="EMBL" id="CBV44075.1"/>
    </source>
</evidence>
<dbReference type="InterPro" id="IPR006481">
    <property type="entry name" value="Phage_lambda_GpS_holin"/>
</dbReference>
<keyword evidence="1" id="KW-0472">Membrane</keyword>
<dbReference type="AlphaFoldDB" id="E1VAX6"/>
<dbReference type="KEGG" id="hel:HELO_4191"/>
<keyword evidence="1" id="KW-0812">Transmembrane</keyword>
<dbReference type="eggNOG" id="ENOG50339VT">
    <property type="taxonomic scope" value="Bacteria"/>
</dbReference>
<dbReference type="Pfam" id="PF05106">
    <property type="entry name" value="Phage_holin_3_1"/>
    <property type="match status" value="1"/>
</dbReference>
<sequence length="113" mass="11939">MRGDMPGPDKDPNNWQALIGLLASVWPQIYAAGMACIVALVRGLQGGGKPIKSILEAVLCGCLTLALVPVLEYFGLNQKLAVTVGAAVGFLGTEWIRGHAATILETLLLRGRK</sequence>
<dbReference type="HOGENOM" id="CLU_118968_5_0_6"/>
<protein>
    <submittedName>
        <fullName evidence="2">Phage holin domain protein</fullName>
    </submittedName>
</protein>
<gene>
    <name evidence="2" type="ordered locus">HELO_4191</name>
</gene>
<accession>E1VAX6</accession>
<organism evidence="2 3">
    <name type="scientific">Halomonas elongata (strain ATCC 33173 / DSM 2581 / NBRC 15536 / NCIMB 2198 / 1H9)</name>
    <dbReference type="NCBI Taxonomy" id="768066"/>
    <lineage>
        <taxon>Bacteria</taxon>
        <taxon>Pseudomonadati</taxon>
        <taxon>Pseudomonadota</taxon>
        <taxon>Gammaproteobacteria</taxon>
        <taxon>Oceanospirillales</taxon>
        <taxon>Halomonadaceae</taxon>
        <taxon>Halomonas</taxon>
    </lineage>
</organism>
<feature type="transmembrane region" description="Helical" evidence="1">
    <location>
        <begin position="53"/>
        <end position="74"/>
    </location>
</feature>
<feature type="transmembrane region" description="Helical" evidence="1">
    <location>
        <begin position="15"/>
        <end position="41"/>
    </location>
</feature>
<evidence type="ECO:0000313" key="3">
    <source>
        <dbReference type="Proteomes" id="UP000008707"/>
    </source>
</evidence>
<evidence type="ECO:0000256" key="1">
    <source>
        <dbReference type="SAM" id="Phobius"/>
    </source>
</evidence>
<proteinExistence type="predicted"/>
<name>E1VAX6_HALED</name>
<dbReference type="STRING" id="768066.HELO_4191"/>
<keyword evidence="1" id="KW-1133">Transmembrane helix</keyword>
<dbReference type="EMBL" id="FN869568">
    <property type="protein sequence ID" value="CBV44075.1"/>
    <property type="molecule type" value="Genomic_DNA"/>
</dbReference>
<dbReference type="NCBIfam" id="TIGR01594">
    <property type="entry name" value="holin_lambda"/>
    <property type="match status" value="1"/>
</dbReference>
<dbReference type="Proteomes" id="UP000008707">
    <property type="component" value="Chromosome"/>
</dbReference>